<name>A0A402A523_9CHLR</name>
<dbReference type="AlphaFoldDB" id="A0A402A523"/>
<reference evidence="2" key="2">
    <citation type="journal article" date="2019" name="Int. J. Syst. Evol. Microbiol.">
        <title>Tengunoibacter tsumagoiensis gen. nov., sp. nov., Dictyobacter kobayashii sp. nov., Dictyobacter alpinus sp. nov., and description of Dictyobacteraceae fam. nov. within the order Ktedonobacterales isolated from Tengu-no-mugimeshi, a soil-like granular mass of micro-organisms, and emended descriptions of the genera Ktedonobacter and Dictyobacter.</title>
        <authorList>
            <person name="Wang C."/>
            <person name="Zheng Y."/>
            <person name="Sakai Y."/>
            <person name="Toyoda A."/>
            <person name="Minakuchi Y."/>
            <person name="Abe K."/>
            <person name="Yokota A."/>
            <person name="Yabe S."/>
        </authorList>
    </citation>
    <scope>NUCLEOTIDE SEQUENCE</scope>
    <source>
        <strain evidence="2">Uno3</strain>
    </source>
</reference>
<evidence type="ECO:0000313" key="3">
    <source>
        <dbReference type="EMBL" id="GCE14256.1"/>
    </source>
</evidence>
<feature type="region of interest" description="Disordered" evidence="1">
    <location>
        <begin position="108"/>
        <end position="133"/>
    </location>
</feature>
<dbReference type="EMBL" id="BIFR01000001">
    <property type="protein sequence ID" value="GCE14202.1"/>
    <property type="molecule type" value="Genomic_DNA"/>
</dbReference>
<proteinExistence type="predicted"/>
<accession>A0A402A523</accession>
<sequence length="133" mass="14923">MSRRKSIATKQIRADHWDAHEVVIIRSLNTEDEEQIQDEIASVNANSQVHLHTGRVKRLTLQRGIVSWTLTDDQNRPLPLNEQSIRGLDRADSKFIFDEIEAISAPLSAEEKKESTTSATHGIEVVATASHSK</sequence>
<evidence type="ECO:0000313" key="2">
    <source>
        <dbReference type="EMBL" id="GCE14202.1"/>
    </source>
</evidence>
<gene>
    <name evidence="2" type="ORF">KTT_40610</name>
    <name evidence="3" type="ORF">KTT_41150</name>
</gene>
<dbReference type="RefSeq" id="WP_126581671.1">
    <property type="nucleotide sequence ID" value="NZ_BIFR01000001.1"/>
</dbReference>
<comment type="caution">
    <text evidence="2">The sequence shown here is derived from an EMBL/GenBank/DDBJ whole genome shotgun (WGS) entry which is preliminary data.</text>
</comment>
<evidence type="ECO:0000256" key="1">
    <source>
        <dbReference type="SAM" id="MobiDB-lite"/>
    </source>
</evidence>
<dbReference type="Proteomes" id="UP000287352">
    <property type="component" value="Unassembled WGS sequence"/>
</dbReference>
<organism evidence="2 4">
    <name type="scientific">Tengunoibacter tsumagoiensis</name>
    <dbReference type="NCBI Taxonomy" id="2014871"/>
    <lineage>
        <taxon>Bacteria</taxon>
        <taxon>Bacillati</taxon>
        <taxon>Chloroflexota</taxon>
        <taxon>Ktedonobacteria</taxon>
        <taxon>Ktedonobacterales</taxon>
        <taxon>Dictyobacteraceae</taxon>
        <taxon>Tengunoibacter</taxon>
    </lineage>
</organism>
<evidence type="ECO:0000313" key="4">
    <source>
        <dbReference type="Proteomes" id="UP000287352"/>
    </source>
</evidence>
<protein>
    <submittedName>
        <fullName evidence="2">Uncharacterized protein</fullName>
    </submittedName>
</protein>
<dbReference type="EMBL" id="BIFR01000001">
    <property type="protein sequence ID" value="GCE14256.1"/>
    <property type="molecule type" value="Genomic_DNA"/>
</dbReference>
<keyword evidence="4" id="KW-1185">Reference proteome</keyword>
<reference evidence="4" key="1">
    <citation type="submission" date="2018-12" db="EMBL/GenBank/DDBJ databases">
        <title>Tengunoibacter tsumagoiensis gen. nov., sp. nov., Dictyobacter kobayashii sp. nov., D. alpinus sp. nov., and D. joshuensis sp. nov. and description of Dictyobacteraceae fam. nov. within the order Ktedonobacterales isolated from Tengu-no-mugimeshi.</title>
        <authorList>
            <person name="Wang C.M."/>
            <person name="Zheng Y."/>
            <person name="Sakai Y."/>
            <person name="Toyoda A."/>
            <person name="Minakuchi Y."/>
            <person name="Abe K."/>
            <person name="Yokota A."/>
            <person name="Yabe S."/>
        </authorList>
    </citation>
    <scope>NUCLEOTIDE SEQUENCE [LARGE SCALE GENOMIC DNA]</scope>
    <source>
        <strain evidence="4">Uno3</strain>
    </source>
</reference>